<evidence type="ECO:0000313" key="1">
    <source>
        <dbReference type="EMBL" id="VDP89428.1"/>
    </source>
</evidence>
<evidence type="ECO:0000313" key="2">
    <source>
        <dbReference type="Proteomes" id="UP000269396"/>
    </source>
</evidence>
<proteinExistence type="predicted"/>
<protein>
    <submittedName>
        <fullName evidence="1">Uncharacterized protein</fullName>
    </submittedName>
</protein>
<dbReference type="STRING" id="31246.A0A183Q8N9"/>
<gene>
    <name evidence="1" type="ORF">SMTD_LOCUS22975</name>
</gene>
<keyword evidence="2" id="KW-1185">Reference proteome</keyword>
<dbReference type="AlphaFoldDB" id="A0A183Q8N9"/>
<reference evidence="1 2" key="1">
    <citation type="submission" date="2018-11" db="EMBL/GenBank/DDBJ databases">
        <authorList>
            <consortium name="Pathogen Informatics"/>
        </authorList>
    </citation>
    <scope>NUCLEOTIDE SEQUENCE [LARGE SCALE GENOMIC DNA]</scope>
    <source>
        <strain>Denwood</strain>
        <strain evidence="2">Zambia</strain>
    </source>
</reference>
<sequence>MVRLILVLAPIMCILGAIGVSGILKSFSVNLNVPDSQSTKTPSKLTAANGYPSIPNSNKLYKNTVQDSTYPFKNTVS</sequence>
<dbReference type="EMBL" id="UZAL01057242">
    <property type="protein sequence ID" value="VDP89428.1"/>
    <property type="molecule type" value="Genomic_DNA"/>
</dbReference>
<accession>A0A183Q8N9</accession>
<organism evidence="1 2">
    <name type="scientific">Schistosoma mattheei</name>
    <dbReference type="NCBI Taxonomy" id="31246"/>
    <lineage>
        <taxon>Eukaryota</taxon>
        <taxon>Metazoa</taxon>
        <taxon>Spiralia</taxon>
        <taxon>Lophotrochozoa</taxon>
        <taxon>Platyhelminthes</taxon>
        <taxon>Trematoda</taxon>
        <taxon>Digenea</taxon>
        <taxon>Strigeidida</taxon>
        <taxon>Schistosomatoidea</taxon>
        <taxon>Schistosomatidae</taxon>
        <taxon>Schistosoma</taxon>
    </lineage>
</organism>
<name>A0A183Q8N9_9TREM</name>
<dbReference type="Proteomes" id="UP000269396">
    <property type="component" value="Unassembled WGS sequence"/>
</dbReference>